<evidence type="ECO:0000256" key="9">
    <source>
        <dbReference type="HAMAP-Rule" id="MF_01010"/>
    </source>
</evidence>
<dbReference type="InterPro" id="IPR010280">
    <property type="entry name" value="U5_MeTrfase_fam"/>
</dbReference>
<comment type="function">
    <text evidence="9">Catalyzes the formation of 5-methyl-uridine at position 1939 (m5U1939) in 23S rRNA.</text>
</comment>
<dbReference type="InterPro" id="IPR012340">
    <property type="entry name" value="NA-bd_OB-fold"/>
</dbReference>
<feature type="binding site" evidence="9">
    <location>
        <position position="345"/>
    </location>
    <ligand>
        <name>S-adenosyl-L-methionine</name>
        <dbReference type="ChEBI" id="CHEBI:59789"/>
    </ligand>
</feature>
<dbReference type="Gene3D" id="3.40.50.150">
    <property type="entry name" value="Vaccinia Virus protein VP39"/>
    <property type="match status" value="1"/>
</dbReference>
<dbReference type="PROSITE" id="PS01231">
    <property type="entry name" value="TRMA_2"/>
    <property type="match status" value="1"/>
</dbReference>
<feature type="binding site" evidence="9">
    <location>
        <position position="72"/>
    </location>
    <ligand>
        <name>[4Fe-4S] cluster</name>
        <dbReference type="ChEBI" id="CHEBI:49883"/>
    </ligand>
</feature>
<reference evidence="12" key="1">
    <citation type="submission" date="2021-10" db="EMBL/GenBank/DDBJ databases">
        <title>The complete genome sequence of Leeia sp. TBRC 13508.</title>
        <authorList>
            <person name="Charoenyingcharoen P."/>
            <person name="Yukphan P."/>
        </authorList>
    </citation>
    <scope>NUCLEOTIDE SEQUENCE</scope>
    <source>
        <strain evidence="12">TBRC 13508</strain>
    </source>
</reference>
<dbReference type="InterPro" id="IPR029063">
    <property type="entry name" value="SAM-dependent_MTases_sf"/>
</dbReference>
<evidence type="ECO:0000256" key="8">
    <source>
        <dbReference type="ARBA" id="ARBA00023014"/>
    </source>
</evidence>
<feature type="binding site" evidence="9">
    <location>
        <position position="301"/>
    </location>
    <ligand>
        <name>S-adenosyl-L-methionine</name>
        <dbReference type="ChEBI" id="CHEBI:59789"/>
    </ligand>
</feature>
<dbReference type="EMBL" id="JAJBZT010000005">
    <property type="protein sequence ID" value="MCB6184008.1"/>
    <property type="molecule type" value="Genomic_DNA"/>
</dbReference>
<organism evidence="12 13">
    <name type="scientific">Leeia speluncae</name>
    <dbReference type="NCBI Taxonomy" id="2884804"/>
    <lineage>
        <taxon>Bacteria</taxon>
        <taxon>Pseudomonadati</taxon>
        <taxon>Pseudomonadota</taxon>
        <taxon>Betaproteobacteria</taxon>
        <taxon>Neisseriales</taxon>
        <taxon>Leeiaceae</taxon>
        <taxon>Leeia</taxon>
    </lineage>
</organism>
<evidence type="ECO:0000313" key="12">
    <source>
        <dbReference type="EMBL" id="MCB6184008.1"/>
    </source>
</evidence>
<keyword evidence="7 9" id="KW-0408">Iron</keyword>
<accession>A0ABS8D8P9</accession>
<keyword evidence="6 9" id="KW-0479">Metal-binding</keyword>
<evidence type="ECO:0000256" key="1">
    <source>
        <dbReference type="ARBA" id="ARBA00022485"/>
    </source>
</evidence>
<feature type="binding site" evidence="9">
    <location>
        <position position="154"/>
    </location>
    <ligand>
        <name>[4Fe-4S] cluster</name>
        <dbReference type="ChEBI" id="CHEBI:49883"/>
    </ligand>
</feature>
<dbReference type="HAMAP" id="MF_01010">
    <property type="entry name" value="23SrRNA_methyltr_RlmD"/>
    <property type="match status" value="1"/>
</dbReference>
<name>A0ABS8D8P9_9NEIS</name>
<evidence type="ECO:0000256" key="5">
    <source>
        <dbReference type="ARBA" id="ARBA00022691"/>
    </source>
</evidence>
<evidence type="ECO:0000256" key="10">
    <source>
        <dbReference type="PROSITE-ProRule" id="PRU01024"/>
    </source>
</evidence>
<evidence type="ECO:0000259" key="11">
    <source>
        <dbReference type="PROSITE" id="PS50926"/>
    </source>
</evidence>
<dbReference type="Pfam" id="PF05958">
    <property type="entry name" value="tRNA_U5-meth_tr"/>
    <property type="match status" value="1"/>
</dbReference>
<evidence type="ECO:0000256" key="4">
    <source>
        <dbReference type="ARBA" id="ARBA00022679"/>
    </source>
</evidence>
<feature type="binding site" evidence="9">
    <location>
        <position position="66"/>
    </location>
    <ligand>
        <name>[4Fe-4S] cluster</name>
        <dbReference type="ChEBI" id="CHEBI:49883"/>
    </ligand>
</feature>
<feature type="binding site" evidence="9">
    <location>
        <position position="75"/>
    </location>
    <ligand>
        <name>[4Fe-4S] cluster</name>
        <dbReference type="ChEBI" id="CHEBI:49883"/>
    </ligand>
</feature>
<feature type="binding site" evidence="9 10">
    <location>
        <position position="317"/>
    </location>
    <ligand>
        <name>S-adenosyl-L-methionine</name>
        <dbReference type="ChEBI" id="CHEBI:59789"/>
    </ligand>
</feature>
<proteinExistence type="inferred from homology"/>
<keyword evidence="5 9" id="KW-0949">S-adenosyl-L-methionine</keyword>
<feature type="binding site" evidence="9 10">
    <location>
        <position position="366"/>
    </location>
    <ligand>
        <name>S-adenosyl-L-methionine</name>
        <dbReference type="ChEBI" id="CHEBI:59789"/>
    </ligand>
</feature>
<dbReference type="SUPFAM" id="SSF53335">
    <property type="entry name" value="S-adenosyl-L-methionine-dependent methyltransferases"/>
    <property type="match status" value="1"/>
</dbReference>
<keyword evidence="4 9" id="KW-0808">Transferase</keyword>
<keyword evidence="8 9" id="KW-0411">Iron-sulfur</keyword>
<protein>
    <recommendedName>
        <fullName evidence="9">23S rRNA (uracil(1939)-C(5))-methyltransferase RlmD</fullName>
        <ecNumber evidence="9">2.1.1.190</ecNumber>
    </recommendedName>
    <alternativeName>
        <fullName evidence="9">23S rRNA(m5U1939)-methyltransferase</fullName>
    </alternativeName>
</protein>
<comment type="similarity">
    <text evidence="9">Belongs to the class I-like SAM-binding methyltransferase superfamily. RNA M5U methyltransferase family. RlmD subfamily.</text>
</comment>
<dbReference type="PROSITE" id="PS50926">
    <property type="entry name" value="TRAM"/>
    <property type="match status" value="1"/>
</dbReference>
<comment type="catalytic activity">
    <reaction evidence="9">
        <text>uridine(1939) in 23S rRNA + S-adenosyl-L-methionine = 5-methyluridine(1939) in 23S rRNA + S-adenosyl-L-homocysteine + H(+)</text>
        <dbReference type="Rhea" id="RHEA:42908"/>
        <dbReference type="Rhea" id="RHEA-COMP:10278"/>
        <dbReference type="Rhea" id="RHEA-COMP:10279"/>
        <dbReference type="ChEBI" id="CHEBI:15378"/>
        <dbReference type="ChEBI" id="CHEBI:57856"/>
        <dbReference type="ChEBI" id="CHEBI:59789"/>
        <dbReference type="ChEBI" id="CHEBI:65315"/>
        <dbReference type="ChEBI" id="CHEBI:74447"/>
        <dbReference type="EC" id="2.1.1.190"/>
    </reaction>
</comment>
<dbReference type="SUPFAM" id="SSF50249">
    <property type="entry name" value="Nucleic acid-binding proteins"/>
    <property type="match status" value="1"/>
</dbReference>
<keyword evidence="13" id="KW-1185">Reference proteome</keyword>
<dbReference type="CDD" id="cd02440">
    <property type="entry name" value="AdoMet_MTases"/>
    <property type="match status" value="1"/>
</dbReference>
<dbReference type="InterPro" id="IPR001566">
    <property type="entry name" value="23S_rRNA_MeTrfase_RlmD"/>
</dbReference>
<sequence length="462" mass="51140">MPIAKIESLDHEGHGVAHVDGKTIFIDGALTGETIEYSSYRKKPSFENAQSIRVLKASSQRVNPKCQHFGVCGGCSMQHLEPSAQVAAKQRVLEDNLRHIGKVKAERILPAIYGPSWGYRHRARLSARMVEKKGGMLVGFHEKRSSFIADMTKCEILPPHVSALLVPLRGLIASLSISRRMPQIELAVGDNVTALVLRNMDPITEEDEQKLAEFAAAHSKPHPIQFWLQPKGPDTVFPLVPADAPRLTYSMPEFAIEMPYKPTEFTQVNPQINQVMVRRAIDLLDPQPGESIADMFCGLGNFTLPIARRGAQVLGMEGSKQLCERAVENATHNGLQDKTKFTEANLFEMTEEGFAGLGDFDRMLIDPPRDGAMELVKSIGLALKRRPDALKRIVYVSCNPATLARDASVLVNVHGYKLKAAGIINMFPHTAHVESIAWFERDPHFVPKAPEAEDETSNEATE</sequence>
<comment type="caution">
    <text evidence="12">The sequence shown here is derived from an EMBL/GenBank/DDBJ whole genome shotgun (WGS) entry which is preliminary data.</text>
</comment>
<feature type="binding site" evidence="9 10">
    <location>
        <position position="267"/>
    </location>
    <ligand>
        <name>S-adenosyl-L-methionine</name>
        <dbReference type="ChEBI" id="CHEBI:59789"/>
    </ligand>
</feature>
<dbReference type="InterPro" id="IPR002792">
    <property type="entry name" value="TRAM_dom"/>
</dbReference>
<feature type="domain" description="TRAM" evidence="11">
    <location>
        <begin position="1"/>
        <end position="53"/>
    </location>
</feature>
<dbReference type="PROSITE" id="PS51687">
    <property type="entry name" value="SAM_MT_RNA_M5U"/>
    <property type="match status" value="1"/>
</dbReference>
<feature type="binding site" evidence="9 10">
    <location>
        <position position="296"/>
    </location>
    <ligand>
        <name>S-adenosyl-L-methionine</name>
        <dbReference type="ChEBI" id="CHEBI:59789"/>
    </ligand>
</feature>
<dbReference type="GO" id="GO:0008168">
    <property type="term" value="F:methyltransferase activity"/>
    <property type="evidence" value="ECO:0007669"/>
    <property type="project" value="UniProtKB-KW"/>
</dbReference>
<dbReference type="EC" id="2.1.1.190" evidence="9"/>
<keyword evidence="3 9" id="KW-0489">Methyltransferase</keyword>
<dbReference type="PANTHER" id="PTHR11061">
    <property type="entry name" value="RNA M5U METHYLTRANSFERASE"/>
    <property type="match status" value="1"/>
</dbReference>
<dbReference type="InterPro" id="IPR030391">
    <property type="entry name" value="MeTrfase_TrmA_CS"/>
</dbReference>
<dbReference type="Gene3D" id="2.40.50.140">
    <property type="entry name" value="Nucleic acid-binding proteins"/>
    <property type="match status" value="1"/>
</dbReference>
<dbReference type="Pfam" id="PF01938">
    <property type="entry name" value="TRAM"/>
    <property type="match status" value="1"/>
</dbReference>
<dbReference type="Gene3D" id="2.40.50.1070">
    <property type="match status" value="1"/>
</dbReference>
<keyword evidence="2 9" id="KW-0698">rRNA processing</keyword>
<evidence type="ECO:0000256" key="2">
    <source>
        <dbReference type="ARBA" id="ARBA00022552"/>
    </source>
</evidence>
<keyword evidence="1 9" id="KW-0004">4Fe-4S</keyword>
<evidence type="ECO:0000256" key="6">
    <source>
        <dbReference type="ARBA" id="ARBA00022723"/>
    </source>
</evidence>
<dbReference type="Proteomes" id="UP001165395">
    <property type="component" value="Unassembled WGS sequence"/>
</dbReference>
<dbReference type="GO" id="GO:0032259">
    <property type="term" value="P:methylation"/>
    <property type="evidence" value="ECO:0007669"/>
    <property type="project" value="UniProtKB-KW"/>
</dbReference>
<evidence type="ECO:0000256" key="7">
    <source>
        <dbReference type="ARBA" id="ARBA00023004"/>
    </source>
</evidence>
<evidence type="ECO:0000256" key="3">
    <source>
        <dbReference type="ARBA" id="ARBA00022603"/>
    </source>
</evidence>
<feature type="active site" description="Nucleophile" evidence="9 10">
    <location>
        <position position="398"/>
    </location>
</feature>
<dbReference type="NCBIfam" id="NF009639">
    <property type="entry name" value="PRK13168.1"/>
    <property type="match status" value="1"/>
</dbReference>
<evidence type="ECO:0000313" key="13">
    <source>
        <dbReference type="Proteomes" id="UP001165395"/>
    </source>
</evidence>
<dbReference type="RefSeq" id="WP_227180786.1">
    <property type="nucleotide sequence ID" value="NZ_JAJBZT010000005.1"/>
</dbReference>
<dbReference type="PANTHER" id="PTHR11061:SF49">
    <property type="entry name" value="23S RRNA (URACIL(1939)-C(5))-METHYLTRANSFERASE RLMD"/>
    <property type="match status" value="1"/>
</dbReference>
<gene>
    <name evidence="9 12" type="primary">rlmD</name>
    <name evidence="12" type="ORF">LIN78_10675</name>
</gene>